<keyword evidence="1" id="KW-1133">Transmembrane helix</keyword>
<reference evidence="2 5" key="1">
    <citation type="submission" date="2015-01" db="EMBL/GenBank/DDBJ databases">
        <title>Evolution of Trichinella species and genotypes.</title>
        <authorList>
            <person name="Korhonen P.K."/>
            <person name="Edoardo P."/>
            <person name="Giuseppe L.R."/>
            <person name="Gasser R.B."/>
        </authorList>
    </citation>
    <scope>NUCLEOTIDE SEQUENCE [LARGE SCALE GENOMIC DNA]</scope>
    <source>
        <strain evidence="2">ISS13</strain>
    </source>
</reference>
<evidence type="ECO:0000256" key="1">
    <source>
        <dbReference type="SAM" id="Phobius"/>
    </source>
</evidence>
<feature type="non-terminal residue" evidence="2">
    <location>
        <position position="86"/>
    </location>
</feature>
<comment type="caution">
    <text evidence="2">The sequence shown here is derived from an EMBL/GenBank/DDBJ whole genome shotgun (WGS) entry which is preliminary data.</text>
</comment>
<evidence type="ECO:0000313" key="3">
    <source>
        <dbReference type="EMBL" id="KRY66349.1"/>
    </source>
</evidence>
<evidence type="ECO:0000313" key="4">
    <source>
        <dbReference type="EMBL" id="KRY66358.1"/>
    </source>
</evidence>
<dbReference type="AlphaFoldDB" id="A0A0V1DV05"/>
<dbReference type="EMBL" id="JYDR01000173">
    <property type="protein sequence ID" value="KRY66349.1"/>
    <property type="molecule type" value="Genomic_DNA"/>
</dbReference>
<dbReference type="EMBL" id="JYDR01000173">
    <property type="protein sequence ID" value="KRY66358.1"/>
    <property type="molecule type" value="Genomic_DNA"/>
</dbReference>
<keyword evidence="1" id="KW-0812">Transmembrane</keyword>
<evidence type="ECO:0000313" key="2">
    <source>
        <dbReference type="EMBL" id="KRY64962.1"/>
    </source>
</evidence>
<proteinExistence type="predicted"/>
<evidence type="ECO:0000313" key="5">
    <source>
        <dbReference type="Proteomes" id="UP000054632"/>
    </source>
</evidence>
<dbReference type="EMBL" id="JYDR01000244">
    <property type="protein sequence ID" value="KRY64962.1"/>
    <property type="molecule type" value="Genomic_DNA"/>
</dbReference>
<gene>
    <name evidence="4" type="ORF">T4A_12733</name>
    <name evidence="2" type="ORF">T4A_5053</name>
    <name evidence="3" type="ORF">T4A_5186</name>
</gene>
<protein>
    <submittedName>
        <fullName evidence="2">Uncharacterized protein</fullName>
    </submittedName>
</protein>
<keyword evidence="1" id="KW-0472">Membrane</keyword>
<sequence>MRDFNGDIYSKTKKSRYDKTLKSGCWIWGRSKQLVTNPITVDEQLENQKTKLALKAKQKNQQRLYVLMIVLFLVFSVQYLRIHMGI</sequence>
<feature type="transmembrane region" description="Helical" evidence="1">
    <location>
        <begin position="64"/>
        <end position="82"/>
    </location>
</feature>
<dbReference type="Proteomes" id="UP000054632">
    <property type="component" value="Unassembled WGS sequence"/>
</dbReference>
<organism evidence="2 5">
    <name type="scientific">Trichinella pseudospiralis</name>
    <name type="common">Parasitic roundworm</name>
    <dbReference type="NCBI Taxonomy" id="6337"/>
    <lineage>
        <taxon>Eukaryota</taxon>
        <taxon>Metazoa</taxon>
        <taxon>Ecdysozoa</taxon>
        <taxon>Nematoda</taxon>
        <taxon>Enoplea</taxon>
        <taxon>Dorylaimia</taxon>
        <taxon>Trichinellida</taxon>
        <taxon>Trichinellidae</taxon>
        <taxon>Trichinella</taxon>
    </lineage>
</organism>
<name>A0A0V1DV05_TRIPS</name>
<accession>A0A0V1DV05</accession>